<evidence type="ECO:0000259" key="3">
    <source>
        <dbReference type="Pfam" id="PF22824"/>
    </source>
</evidence>
<dbReference type="Pfam" id="PF22824">
    <property type="entry name" value="THAP9_C"/>
    <property type="match status" value="1"/>
</dbReference>
<evidence type="ECO:0000259" key="1">
    <source>
        <dbReference type="Pfam" id="PF21788"/>
    </source>
</evidence>
<proteinExistence type="predicted"/>
<dbReference type="PANTHER" id="PTHR47577">
    <property type="entry name" value="THAP DOMAIN-CONTAINING PROTEIN 6"/>
    <property type="match status" value="1"/>
</dbReference>
<dbReference type="AlphaFoldDB" id="A0AAV1MA24"/>
<dbReference type="Pfam" id="PF21789">
    <property type="entry name" value="TNP-like_RNaseH_C"/>
    <property type="match status" value="1"/>
</dbReference>
<dbReference type="InterPro" id="IPR048366">
    <property type="entry name" value="TNP-like_GBD"/>
</dbReference>
<dbReference type="InterPro" id="IPR055035">
    <property type="entry name" value="THAP9_C"/>
</dbReference>
<dbReference type="Proteomes" id="UP001314205">
    <property type="component" value="Unassembled WGS sequence"/>
</dbReference>
<evidence type="ECO:0000259" key="2">
    <source>
        <dbReference type="Pfam" id="PF21789"/>
    </source>
</evidence>
<feature type="domain" description="DNA transposase THAP9 C-terminal" evidence="3">
    <location>
        <begin position="353"/>
        <end position="483"/>
    </location>
</feature>
<evidence type="ECO:0008006" key="6">
    <source>
        <dbReference type="Google" id="ProtNLM"/>
    </source>
</evidence>
<accession>A0AAV1MA24</accession>
<feature type="domain" description="Transposable element P transposase-like GTP-binding insertion" evidence="1">
    <location>
        <begin position="45"/>
        <end position="165"/>
    </location>
</feature>
<evidence type="ECO:0000313" key="5">
    <source>
        <dbReference type="Proteomes" id="UP001314205"/>
    </source>
</evidence>
<reference evidence="4 5" key="1">
    <citation type="submission" date="2023-11" db="EMBL/GenBank/DDBJ databases">
        <authorList>
            <person name="Hedman E."/>
            <person name="Englund M."/>
            <person name="Stromberg M."/>
            <person name="Nyberg Akerstrom W."/>
            <person name="Nylinder S."/>
            <person name="Jareborg N."/>
            <person name="Kallberg Y."/>
            <person name="Kronander E."/>
        </authorList>
    </citation>
    <scope>NUCLEOTIDE SEQUENCE [LARGE SCALE GENOMIC DNA]</scope>
</reference>
<evidence type="ECO:0000313" key="4">
    <source>
        <dbReference type="EMBL" id="CAK1603182.1"/>
    </source>
</evidence>
<dbReference type="EMBL" id="CAVLGL010000148">
    <property type="protein sequence ID" value="CAK1603182.1"/>
    <property type="molecule type" value="Genomic_DNA"/>
</dbReference>
<keyword evidence="5" id="KW-1185">Reference proteome</keyword>
<comment type="caution">
    <text evidence="4">The sequence shown here is derived from an EMBL/GenBank/DDBJ whole genome shotgun (WGS) entry which is preliminary data.</text>
</comment>
<sequence length="508" mass="59222">MSVTFDGIASNINMVRILGANLDHEPYKPFFIYKSAKIYTIFDACHLLKLIRNAFADFKTFYRNDDIISYYYITSLNELQEKIQLNLANKLTYRHVNYFKNKMKVKLAAQLLSNSVATSIEYCEKNTNIPEFKGANATVNFIRIVNNTFDIFNSRNLLSPGFKKPINSNNVNMIFKELDRFTEFMQSLTLENYQKVITSNRKLGFLGFIFNIQSLKMLYNDYINSDLFKFLPLYKLSQDHLETFFSCIRSRGGFDNNPSARSFISAYKRLLCHAEIQISDNTNCLPIQNVTILALSNLSTMQRLNLAIGKTEDHVDEEIAEFSVSSIHEEDDFLVSLPYTQGKEVIKIVVQYISGYIVKALQKKLKCADCIAVLHSQESDIKSLIFHKDKGGLIYPSKDVIDVCLFCETIYRENIRFKNLNKNQLRLIITRTIYNFLNKFSTLNDHCFPSLNDHIYDQDPINNHKYLLVKLIIEKFFIIRIKYEHKLRNVNKDSIRQFYNKMIIFKGT</sequence>
<dbReference type="PANTHER" id="PTHR47577:SF2">
    <property type="entry name" value="THAP DOMAIN CONTAINING 9"/>
    <property type="match status" value="1"/>
</dbReference>
<dbReference type="Pfam" id="PF21788">
    <property type="entry name" value="TNP-like_GBD"/>
    <property type="match status" value="1"/>
</dbReference>
<feature type="domain" description="Transposable element P transposase-like RNase H C-terminal" evidence="2">
    <location>
        <begin position="234"/>
        <end position="268"/>
    </location>
</feature>
<name>A0AAV1MA24_9NEOP</name>
<organism evidence="4 5">
    <name type="scientific">Parnassius mnemosyne</name>
    <name type="common">clouded apollo</name>
    <dbReference type="NCBI Taxonomy" id="213953"/>
    <lineage>
        <taxon>Eukaryota</taxon>
        <taxon>Metazoa</taxon>
        <taxon>Ecdysozoa</taxon>
        <taxon>Arthropoda</taxon>
        <taxon>Hexapoda</taxon>
        <taxon>Insecta</taxon>
        <taxon>Pterygota</taxon>
        <taxon>Neoptera</taxon>
        <taxon>Endopterygota</taxon>
        <taxon>Lepidoptera</taxon>
        <taxon>Glossata</taxon>
        <taxon>Ditrysia</taxon>
        <taxon>Papilionoidea</taxon>
        <taxon>Papilionidae</taxon>
        <taxon>Parnassiinae</taxon>
        <taxon>Parnassini</taxon>
        <taxon>Parnassius</taxon>
        <taxon>Driopa</taxon>
    </lineage>
</organism>
<protein>
    <recommendedName>
        <fullName evidence="6">THAP domain-containing protein 9</fullName>
    </recommendedName>
</protein>
<gene>
    <name evidence="4" type="ORF">PARMNEM_LOCUS21591</name>
</gene>
<dbReference type="InterPro" id="IPR048367">
    <property type="entry name" value="TNP-like_RNaseH_C"/>
</dbReference>